<protein>
    <submittedName>
        <fullName evidence="3">Probable transcriptional regulator</fullName>
    </submittedName>
</protein>
<dbReference type="SMART" id="SM00530">
    <property type="entry name" value="HTH_XRE"/>
    <property type="match status" value="1"/>
</dbReference>
<reference evidence="3 4" key="1">
    <citation type="submission" date="2006-02" db="EMBL/GenBank/DDBJ databases">
        <authorList>
            <person name="Amann R."/>
            <person name="Ferriera S."/>
            <person name="Johnson J."/>
            <person name="Kravitz S."/>
            <person name="Halpern A."/>
            <person name="Remington K."/>
            <person name="Beeson K."/>
            <person name="Tran B."/>
            <person name="Rogers Y.-H."/>
            <person name="Friedman R."/>
            <person name="Venter J.C."/>
        </authorList>
    </citation>
    <scope>NUCLEOTIDE SEQUENCE [LARGE SCALE GENOMIC DNA]</scope>
    <source>
        <strain evidence="3 4">DSM 3645</strain>
    </source>
</reference>
<feature type="coiled-coil region" evidence="1">
    <location>
        <begin position="104"/>
        <end position="135"/>
    </location>
</feature>
<keyword evidence="1" id="KW-0175">Coiled coil</keyword>
<evidence type="ECO:0000313" key="3">
    <source>
        <dbReference type="EMBL" id="EAQ77618.1"/>
    </source>
</evidence>
<dbReference type="InterPro" id="IPR001387">
    <property type="entry name" value="Cro/C1-type_HTH"/>
</dbReference>
<dbReference type="InterPro" id="IPR010982">
    <property type="entry name" value="Lambda_DNA-bd_dom_sf"/>
</dbReference>
<dbReference type="SUPFAM" id="SSF47413">
    <property type="entry name" value="lambda repressor-like DNA-binding domains"/>
    <property type="match status" value="1"/>
</dbReference>
<name>A4A0U1_9BACT</name>
<feature type="domain" description="HTH cro/C1-type" evidence="2">
    <location>
        <begin position="104"/>
        <end position="157"/>
    </location>
</feature>
<organism evidence="3 4">
    <name type="scientific">Blastopirellula marina DSM 3645</name>
    <dbReference type="NCBI Taxonomy" id="314230"/>
    <lineage>
        <taxon>Bacteria</taxon>
        <taxon>Pseudomonadati</taxon>
        <taxon>Planctomycetota</taxon>
        <taxon>Planctomycetia</taxon>
        <taxon>Pirellulales</taxon>
        <taxon>Pirellulaceae</taxon>
        <taxon>Blastopirellula</taxon>
    </lineage>
</organism>
<dbReference type="HOGENOM" id="CLU_1445069_0_0_0"/>
<evidence type="ECO:0000259" key="2">
    <source>
        <dbReference type="PROSITE" id="PS50943"/>
    </source>
</evidence>
<dbReference type="EMBL" id="AANZ01000030">
    <property type="protein sequence ID" value="EAQ77618.1"/>
    <property type="molecule type" value="Genomic_DNA"/>
</dbReference>
<evidence type="ECO:0000256" key="1">
    <source>
        <dbReference type="SAM" id="Coils"/>
    </source>
</evidence>
<dbReference type="Pfam" id="PF01381">
    <property type="entry name" value="HTH_3"/>
    <property type="match status" value="1"/>
</dbReference>
<accession>A4A0U1</accession>
<dbReference type="CDD" id="cd00093">
    <property type="entry name" value="HTH_XRE"/>
    <property type="match status" value="1"/>
</dbReference>
<gene>
    <name evidence="3" type="ORF">DSM3645_24872</name>
</gene>
<dbReference type="STRING" id="314230.DSM3645_24872"/>
<dbReference type="PROSITE" id="PS50943">
    <property type="entry name" value="HTH_CROC1"/>
    <property type="match status" value="1"/>
</dbReference>
<dbReference type="GO" id="GO:0003677">
    <property type="term" value="F:DNA binding"/>
    <property type="evidence" value="ECO:0007669"/>
    <property type="project" value="InterPro"/>
</dbReference>
<proteinExistence type="predicted"/>
<dbReference type="eggNOG" id="COG1396">
    <property type="taxonomic scope" value="Bacteria"/>
</dbReference>
<sequence length="187" mass="21079">MTTKSMLPIESLERSLKERFPNAIMSRDKPRKSSGAWYLEMALDGHPVIVQWQESKGFGISSSPEPGYGEGADEIYRDEEAAFGRIVSLLLSRTFTSPPPAVSLRELRKESRLSQAELAEILNKQQGEISKIERRRDVLVSTLSDYARAVQGELQIVVRFRDGRIRRVELEADDSLEVHPHSAVGNQ</sequence>
<dbReference type="Gene3D" id="1.10.260.40">
    <property type="entry name" value="lambda repressor-like DNA-binding domains"/>
    <property type="match status" value="1"/>
</dbReference>
<comment type="caution">
    <text evidence="3">The sequence shown here is derived from an EMBL/GenBank/DDBJ whole genome shotgun (WGS) entry which is preliminary data.</text>
</comment>
<evidence type="ECO:0000313" key="4">
    <source>
        <dbReference type="Proteomes" id="UP000004358"/>
    </source>
</evidence>
<dbReference type="Proteomes" id="UP000004358">
    <property type="component" value="Unassembled WGS sequence"/>
</dbReference>
<dbReference type="AlphaFoldDB" id="A4A0U1"/>